<dbReference type="GO" id="GO:1901982">
    <property type="term" value="F:maltose binding"/>
    <property type="evidence" value="ECO:0007669"/>
    <property type="project" value="TreeGrafter"/>
</dbReference>
<keyword evidence="5" id="KW-0449">Lipoprotein</keyword>
<name>A0A0K2SJ43_LIMPI</name>
<dbReference type="GO" id="GO:0015144">
    <property type="term" value="F:carbohydrate transmembrane transporter activity"/>
    <property type="evidence" value="ECO:0007669"/>
    <property type="project" value="InterPro"/>
</dbReference>
<dbReference type="SUPFAM" id="SSF53850">
    <property type="entry name" value="Periplasmic binding protein-like II"/>
    <property type="match status" value="1"/>
</dbReference>
<dbReference type="PATRIC" id="fig|1555112.3.peg.1239"/>
<keyword evidence="7" id="KW-1185">Reference proteome</keyword>
<dbReference type="GO" id="GO:0055052">
    <property type="term" value="C:ATP-binding cassette (ABC) transporter complex, substrate-binding subunit-containing"/>
    <property type="evidence" value="ECO:0007669"/>
    <property type="project" value="TreeGrafter"/>
</dbReference>
<evidence type="ECO:0000313" key="7">
    <source>
        <dbReference type="Proteomes" id="UP000065807"/>
    </source>
</evidence>
<dbReference type="InterPro" id="IPR006059">
    <property type="entry name" value="SBP"/>
</dbReference>
<reference evidence="7" key="1">
    <citation type="submission" date="2015-07" db="EMBL/GenBank/DDBJ databases">
        <title>Complete genome sequence and phylogenetic analysis of Limnochorda pilosa.</title>
        <authorList>
            <person name="Watanabe M."/>
            <person name="Kojima H."/>
            <person name="Fukui M."/>
        </authorList>
    </citation>
    <scope>NUCLEOTIDE SEQUENCE [LARGE SCALE GENOMIC DNA]</scope>
    <source>
        <strain evidence="7">HC45</strain>
    </source>
</reference>
<protein>
    <recommendedName>
        <fullName evidence="5">Maltodextrin-binding protein</fullName>
    </recommendedName>
</protein>
<dbReference type="Proteomes" id="UP000065807">
    <property type="component" value="Chromosome"/>
</dbReference>
<evidence type="ECO:0000256" key="1">
    <source>
        <dbReference type="ARBA" id="ARBA00008520"/>
    </source>
</evidence>
<evidence type="ECO:0000313" key="6">
    <source>
        <dbReference type="EMBL" id="BAS27047.1"/>
    </source>
</evidence>
<accession>A0A0K2SJ43</accession>
<sequence>MRTSLLVLMVLALGSAGVGAQSPDRLVIWSSEAQIPALVPMAEQFEREYGIPMEVRELSFGDIRSNFLISAPTGTGPDLIVGAHDWVGELAGTGLLEPIELPAGTLQEFTPVALEAFTYDGKLFGLPYAIEAIALMYNKDLVPDPPETFDELLAIARAQTDPAARRFGFLYPNNELYYSFPFLAAKGGYIFRFTGQGFDPTDVGVDNEGGIAGARIVQLLAAEDLVPRGTDYQTMRALFLDGRVGMVLTGPWEIVNARNAGIPYGVAKIPSIDGNVARPFVGVQGFMVNAFSPNKLLAMEFLQQYVMTKEGQLAIWEHDPRVPAHREAFEAVAEDPDIAAFGASAADGIPMPNIPEMAVVWSALNDAMTFITNGEQSPEEAMAVAARQIRNAIAGR</sequence>
<dbReference type="GO" id="GO:0015768">
    <property type="term" value="P:maltose transport"/>
    <property type="evidence" value="ECO:0007669"/>
    <property type="project" value="TreeGrafter"/>
</dbReference>
<dbReference type="GO" id="GO:0042956">
    <property type="term" value="P:maltodextrin transmembrane transport"/>
    <property type="evidence" value="ECO:0007669"/>
    <property type="project" value="TreeGrafter"/>
</dbReference>
<dbReference type="CDD" id="cd13586">
    <property type="entry name" value="PBP2_Maltose_binding_like"/>
    <property type="match status" value="1"/>
</dbReference>
<keyword evidence="5" id="KW-1003">Cell membrane</keyword>
<evidence type="ECO:0000256" key="5">
    <source>
        <dbReference type="RuleBase" id="RU365005"/>
    </source>
</evidence>
<dbReference type="PRINTS" id="PR00181">
    <property type="entry name" value="MALTOSEBP"/>
</dbReference>
<evidence type="ECO:0000256" key="4">
    <source>
        <dbReference type="ARBA" id="ARBA00022729"/>
    </source>
</evidence>
<comment type="subcellular location">
    <subcellularLocation>
        <location evidence="5">Cell membrane</location>
        <topology evidence="5">Lipid-anchor</topology>
    </subcellularLocation>
</comment>
<dbReference type="KEGG" id="lpil:LIP_1190"/>
<comment type="similarity">
    <text evidence="1 5">Belongs to the bacterial solute-binding protein 1 family.</text>
</comment>
<keyword evidence="5" id="KW-0472">Membrane</keyword>
<dbReference type="PANTHER" id="PTHR30061:SF50">
    <property type="entry name" value="MALTOSE_MALTODEXTRIN-BINDING PERIPLASMIC PROTEIN"/>
    <property type="match status" value="1"/>
</dbReference>
<keyword evidence="2 5" id="KW-0813">Transport</keyword>
<evidence type="ECO:0000256" key="2">
    <source>
        <dbReference type="ARBA" id="ARBA00022448"/>
    </source>
</evidence>
<dbReference type="STRING" id="1555112.LIP_1190"/>
<dbReference type="Gene3D" id="3.40.190.10">
    <property type="entry name" value="Periplasmic binding protein-like II"/>
    <property type="match status" value="2"/>
</dbReference>
<organism evidence="6 7">
    <name type="scientific">Limnochorda pilosa</name>
    <dbReference type="NCBI Taxonomy" id="1555112"/>
    <lineage>
        <taxon>Bacteria</taxon>
        <taxon>Bacillati</taxon>
        <taxon>Bacillota</taxon>
        <taxon>Limnochordia</taxon>
        <taxon>Limnochordales</taxon>
        <taxon>Limnochordaceae</taxon>
        <taxon>Limnochorda</taxon>
    </lineage>
</organism>
<keyword evidence="4 5" id="KW-0732">Signal</keyword>
<dbReference type="NCBIfam" id="NF007011">
    <property type="entry name" value="PRK09474.1"/>
    <property type="match status" value="1"/>
</dbReference>
<keyword evidence="3 5" id="KW-0762">Sugar transport</keyword>
<evidence type="ECO:0000256" key="3">
    <source>
        <dbReference type="ARBA" id="ARBA00022597"/>
    </source>
</evidence>
<dbReference type="EMBL" id="AP014924">
    <property type="protein sequence ID" value="BAS27047.1"/>
    <property type="molecule type" value="Genomic_DNA"/>
</dbReference>
<reference evidence="7" key="2">
    <citation type="journal article" date="2016" name="Int. J. Syst. Evol. Microbiol.">
        <title>Complete genome sequence and cell structure of Limnochorda pilosa, a Gram-negative spore-former within the phylum Firmicutes.</title>
        <authorList>
            <person name="Watanabe M."/>
            <person name="Kojima H."/>
            <person name="Fukui M."/>
        </authorList>
    </citation>
    <scope>NUCLEOTIDE SEQUENCE [LARGE SCALE GENOMIC DNA]</scope>
    <source>
        <strain evidence="7">HC45</strain>
    </source>
</reference>
<feature type="signal peptide" evidence="5">
    <location>
        <begin position="1"/>
        <end position="20"/>
    </location>
</feature>
<feature type="chain" id="PRO_5013426681" description="Maltodextrin-binding protein" evidence="5">
    <location>
        <begin position="21"/>
        <end position="396"/>
    </location>
</feature>
<dbReference type="Pfam" id="PF13416">
    <property type="entry name" value="SBP_bac_8"/>
    <property type="match status" value="1"/>
</dbReference>
<gene>
    <name evidence="6" type="ORF">LIP_1190</name>
</gene>
<dbReference type="AlphaFoldDB" id="A0A0K2SJ43"/>
<dbReference type="InterPro" id="IPR006060">
    <property type="entry name" value="Maltose/Cyclodextrin-bd"/>
</dbReference>
<dbReference type="PANTHER" id="PTHR30061">
    <property type="entry name" value="MALTOSE-BINDING PERIPLASMIC PROTEIN"/>
    <property type="match status" value="1"/>
</dbReference>
<proteinExistence type="inferred from homology"/>